<sequence>RRRRKLGGYLSPSPPGADAASLPPLSPCSLSSCGAVPLAPLPDDGPLPRSKWRTCGGGGSVVRQLRALVAHRCVEVEGRVLMVVTRRGRGDGEAEERAVVLIDVCLPVADWSG</sequence>
<protein>
    <submittedName>
        <fullName evidence="2">Uncharacterized protein</fullName>
    </submittedName>
</protein>
<dbReference type="AlphaFoldDB" id="A0A088CFJ3"/>
<feature type="region of interest" description="Disordered" evidence="1">
    <location>
        <begin position="1"/>
        <end position="23"/>
    </location>
</feature>
<organism evidence="2">
    <name type="scientific">Phyllostachys nidularia</name>
    <dbReference type="NCBI Taxonomy" id="338512"/>
    <lineage>
        <taxon>Eukaryota</taxon>
        <taxon>Viridiplantae</taxon>
        <taxon>Streptophyta</taxon>
        <taxon>Embryophyta</taxon>
        <taxon>Tracheophyta</taxon>
        <taxon>Spermatophyta</taxon>
        <taxon>Magnoliopsida</taxon>
        <taxon>Liliopsida</taxon>
        <taxon>Poales</taxon>
        <taxon>Poaceae</taxon>
        <taxon>BOP clade</taxon>
        <taxon>Bambusoideae</taxon>
        <taxon>Arundinarodae</taxon>
        <taxon>Arundinarieae</taxon>
        <taxon>Arundinariinae</taxon>
        <taxon>Phyllostachys</taxon>
    </lineage>
</organism>
<name>A0A088CFJ3_9POAL</name>
<reference evidence="2" key="1">
    <citation type="journal article" date="2014" name="Mol. Ecol. Resour.">
        <title>Identification of putative orthologous genes for the phylogenetic reconstruction of temperate woody bamboos (Poaceae: Bambusoideae).</title>
        <authorList>
            <person name="Zhang L.N."/>
            <person name="Zhang X.Z."/>
            <person name="Zhang Y.X."/>
            <person name="Zeng C.X."/>
            <person name="Ma P.F."/>
            <person name="Zhao L."/>
            <person name="Guo Z.H."/>
            <person name="Li D.Z."/>
        </authorList>
    </citation>
    <scope>NUCLEOTIDE SEQUENCE</scope>
</reference>
<proteinExistence type="predicted"/>
<feature type="non-terminal residue" evidence="2">
    <location>
        <position position="1"/>
    </location>
</feature>
<accession>A0A088CFJ3</accession>
<dbReference type="EMBL" id="KF427656">
    <property type="protein sequence ID" value="AIA26251.1"/>
    <property type="molecule type" value="Genomic_DNA"/>
</dbReference>
<evidence type="ECO:0000256" key="1">
    <source>
        <dbReference type="SAM" id="MobiDB-lite"/>
    </source>
</evidence>
<evidence type="ECO:0000313" key="2">
    <source>
        <dbReference type="EMBL" id="AIA26251.1"/>
    </source>
</evidence>